<dbReference type="Pfam" id="PF07610">
    <property type="entry name" value="DUF1573"/>
    <property type="match status" value="1"/>
</dbReference>
<evidence type="ECO:0000313" key="2">
    <source>
        <dbReference type="Proteomes" id="UP000214646"/>
    </source>
</evidence>
<dbReference type="Proteomes" id="UP000214646">
    <property type="component" value="Unassembled WGS sequence"/>
</dbReference>
<gene>
    <name evidence="1" type="ORF">FRUB_08835</name>
</gene>
<dbReference type="PANTHER" id="PTHR37833:SF1">
    <property type="entry name" value="SIGNAL PEPTIDE PROTEIN"/>
    <property type="match status" value="1"/>
</dbReference>
<keyword evidence="2" id="KW-1185">Reference proteome</keyword>
<dbReference type="EMBL" id="NIDE01000017">
    <property type="protein sequence ID" value="OWK36272.1"/>
    <property type="molecule type" value="Genomic_DNA"/>
</dbReference>
<dbReference type="Gene3D" id="2.60.40.10">
    <property type="entry name" value="Immunoglobulins"/>
    <property type="match status" value="2"/>
</dbReference>
<reference evidence="2" key="1">
    <citation type="submission" date="2017-06" db="EMBL/GenBank/DDBJ databases">
        <title>Genome analysis of Fimbriiglobus ruber SP5, the first member of the order Planctomycetales with confirmed chitinolytic capability.</title>
        <authorList>
            <person name="Ravin N.V."/>
            <person name="Rakitin A.L."/>
            <person name="Ivanova A.A."/>
            <person name="Beletsky A.V."/>
            <person name="Kulichevskaya I.S."/>
            <person name="Mardanov A.V."/>
            <person name="Dedysh S.N."/>
        </authorList>
    </citation>
    <scope>NUCLEOTIDE SEQUENCE [LARGE SCALE GENOMIC DNA]</scope>
    <source>
        <strain evidence="2">SP5</strain>
    </source>
</reference>
<dbReference type="PANTHER" id="PTHR37833">
    <property type="entry name" value="LIPOPROTEIN-RELATED"/>
    <property type="match status" value="1"/>
</dbReference>
<sequence>MQDFGTIPYGTLCSHKFTITNIYDVPMQVLDIRRSCGCMEAFPPLKVLQPTETAEFLITMDAGKFKGPGSQTIHVTFGPRFISQAIIRVTANSRADVTLNPGLIQFGTVAQGTTPTAMAELRYQGKQKDWKVTGAVAPTGPLTIDVKEAPRDSAAVKYYVSANLKADAPAGAISEVISLKTNDPTAPVIQVKVAGSVLAPLTLSTNHVQFAGVKVGEIVSHKVILRGTEPFKIQPVGDAGDGLSVVDVLPAAGPAQVITVRFQPTRPGPVRRDIAIKTDLKGGTTAVIQVEADAEAAAIVPVVPAAVPAPPTNPGSPIPPVAVPKP</sequence>
<dbReference type="AlphaFoldDB" id="A0A225D444"/>
<name>A0A225D444_9BACT</name>
<organism evidence="1 2">
    <name type="scientific">Fimbriiglobus ruber</name>
    <dbReference type="NCBI Taxonomy" id="1908690"/>
    <lineage>
        <taxon>Bacteria</taxon>
        <taxon>Pseudomonadati</taxon>
        <taxon>Planctomycetota</taxon>
        <taxon>Planctomycetia</taxon>
        <taxon>Gemmatales</taxon>
        <taxon>Gemmataceae</taxon>
        <taxon>Fimbriiglobus</taxon>
    </lineage>
</organism>
<accession>A0A225D444</accession>
<evidence type="ECO:0008006" key="3">
    <source>
        <dbReference type="Google" id="ProtNLM"/>
    </source>
</evidence>
<comment type="caution">
    <text evidence="1">The sequence shown here is derived from an EMBL/GenBank/DDBJ whole genome shotgun (WGS) entry which is preliminary data.</text>
</comment>
<evidence type="ECO:0000313" key="1">
    <source>
        <dbReference type="EMBL" id="OWK36272.1"/>
    </source>
</evidence>
<dbReference type="InterPro" id="IPR013783">
    <property type="entry name" value="Ig-like_fold"/>
</dbReference>
<protein>
    <recommendedName>
        <fullName evidence="3">DUF1573 domain-containing protein</fullName>
    </recommendedName>
</protein>
<proteinExistence type="predicted"/>
<dbReference type="InterPro" id="IPR011467">
    <property type="entry name" value="DUF1573"/>
</dbReference>